<dbReference type="InterPro" id="IPR020449">
    <property type="entry name" value="Tscrpt_reg_AraC-type_HTH"/>
</dbReference>
<dbReference type="Pfam" id="PF00072">
    <property type="entry name" value="Response_reg"/>
    <property type="match status" value="1"/>
</dbReference>
<dbReference type="SUPFAM" id="SSF46689">
    <property type="entry name" value="Homeodomain-like"/>
    <property type="match status" value="2"/>
</dbReference>
<evidence type="ECO:0000313" key="7">
    <source>
        <dbReference type="EMBL" id="MBO8470044.1"/>
    </source>
</evidence>
<dbReference type="Pfam" id="PF12833">
    <property type="entry name" value="HTH_18"/>
    <property type="match status" value="1"/>
</dbReference>
<dbReference type="PANTHER" id="PTHR43280:SF28">
    <property type="entry name" value="HTH-TYPE TRANSCRIPTIONAL ACTIVATOR RHAS"/>
    <property type="match status" value="1"/>
</dbReference>
<comment type="caution">
    <text evidence="7">The sequence shown here is derived from an EMBL/GenBank/DDBJ whole genome shotgun (WGS) entry which is preliminary data.</text>
</comment>
<dbReference type="InterPro" id="IPR009057">
    <property type="entry name" value="Homeodomain-like_sf"/>
</dbReference>
<dbReference type="Gene3D" id="3.40.50.2300">
    <property type="match status" value="1"/>
</dbReference>
<feature type="domain" description="HTH araC/xylS-type" evidence="5">
    <location>
        <begin position="412"/>
        <end position="510"/>
    </location>
</feature>
<organism evidence="7 8">
    <name type="scientific">Candidatus Ornithospirochaeta stercoravium</name>
    <dbReference type="NCBI Taxonomy" id="2840897"/>
    <lineage>
        <taxon>Bacteria</taxon>
        <taxon>Pseudomonadati</taxon>
        <taxon>Spirochaetota</taxon>
        <taxon>Spirochaetia</taxon>
        <taxon>Spirochaetales</taxon>
        <taxon>Spirochaetaceae</taxon>
        <taxon>Spirochaetaceae incertae sedis</taxon>
        <taxon>Candidatus Ornithospirochaeta</taxon>
    </lineage>
</organism>
<dbReference type="InterPro" id="IPR018060">
    <property type="entry name" value="HTH_AraC"/>
</dbReference>
<evidence type="ECO:0000259" key="6">
    <source>
        <dbReference type="PROSITE" id="PS50110"/>
    </source>
</evidence>
<keyword evidence="3" id="KW-0804">Transcription</keyword>
<dbReference type="Proteomes" id="UP000810292">
    <property type="component" value="Unassembled WGS sequence"/>
</dbReference>
<dbReference type="EMBL" id="JADIMF010000156">
    <property type="protein sequence ID" value="MBO8470044.1"/>
    <property type="molecule type" value="Genomic_DNA"/>
</dbReference>
<dbReference type="PRINTS" id="PR00032">
    <property type="entry name" value="HTHARAC"/>
</dbReference>
<protein>
    <submittedName>
        <fullName evidence="7">Response regulator</fullName>
    </submittedName>
</protein>
<name>A0A9D9NE80_9SPIO</name>
<keyword evidence="1" id="KW-0805">Transcription regulation</keyword>
<keyword evidence="2" id="KW-0238">DNA-binding</keyword>
<evidence type="ECO:0000259" key="5">
    <source>
        <dbReference type="PROSITE" id="PS01124"/>
    </source>
</evidence>
<proteinExistence type="predicted"/>
<evidence type="ECO:0000256" key="2">
    <source>
        <dbReference type="ARBA" id="ARBA00023125"/>
    </source>
</evidence>
<dbReference type="SUPFAM" id="SSF52172">
    <property type="entry name" value="CheY-like"/>
    <property type="match status" value="1"/>
</dbReference>
<dbReference type="InterPro" id="IPR011006">
    <property type="entry name" value="CheY-like_superfamily"/>
</dbReference>
<dbReference type="InterPro" id="IPR018062">
    <property type="entry name" value="HTH_AraC-typ_CS"/>
</dbReference>
<dbReference type="InterPro" id="IPR001789">
    <property type="entry name" value="Sig_transdc_resp-reg_receiver"/>
</dbReference>
<feature type="domain" description="Response regulatory" evidence="6">
    <location>
        <begin position="7"/>
        <end position="124"/>
    </location>
</feature>
<dbReference type="GO" id="GO:0043565">
    <property type="term" value="F:sequence-specific DNA binding"/>
    <property type="evidence" value="ECO:0007669"/>
    <property type="project" value="InterPro"/>
</dbReference>
<dbReference type="CDD" id="cd17536">
    <property type="entry name" value="REC_YesN-like"/>
    <property type="match status" value="1"/>
</dbReference>
<dbReference type="Gene3D" id="1.10.10.60">
    <property type="entry name" value="Homeodomain-like"/>
    <property type="match status" value="2"/>
</dbReference>
<reference evidence="7" key="2">
    <citation type="journal article" date="2021" name="PeerJ">
        <title>Extensive microbial diversity within the chicken gut microbiome revealed by metagenomics and culture.</title>
        <authorList>
            <person name="Gilroy R."/>
            <person name="Ravi A."/>
            <person name="Getino M."/>
            <person name="Pursley I."/>
            <person name="Horton D.L."/>
            <person name="Alikhan N.F."/>
            <person name="Baker D."/>
            <person name="Gharbi K."/>
            <person name="Hall N."/>
            <person name="Watson M."/>
            <person name="Adriaenssens E.M."/>
            <person name="Foster-Nyarko E."/>
            <person name="Jarju S."/>
            <person name="Secka A."/>
            <person name="Antonio M."/>
            <person name="Oren A."/>
            <person name="Chaudhuri R.R."/>
            <person name="La Ragione R."/>
            <person name="Hildebrand F."/>
            <person name="Pallen M.J."/>
        </authorList>
    </citation>
    <scope>NUCLEOTIDE SEQUENCE</scope>
    <source>
        <strain evidence="7">14700</strain>
    </source>
</reference>
<feature type="modified residue" description="4-aspartylphosphate" evidence="4">
    <location>
        <position position="59"/>
    </location>
</feature>
<dbReference type="PROSITE" id="PS00041">
    <property type="entry name" value="HTH_ARAC_FAMILY_1"/>
    <property type="match status" value="1"/>
</dbReference>
<evidence type="ECO:0000256" key="4">
    <source>
        <dbReference type="PROSITE-ProRule" id="PRU00169"/>
    </source>
</evidence>
<evidence type="ECO:0000256" key="3">
    <source>
        <dbReference type="ARBA" id="ARBA00023163"/>
    </source>
</evidence>
<accession>A0A9D9NE80</accession>
<gene>
    <name evidence="7" type="ORF">IAA72_09740</name>
</gene>
<keyword evidence="4" id="KW-0597">Phosphoprotein</keyword>
<reference evidence="7" key="1">
    <citation type="submission" date="2020-10" db="EMBL/GenBank/DDBJ databases">
        <authorList>
            <person name="Gilroy R."/>
        </authorList>
    </citation>
    <scope>NUCLEOTIDE SEQUENCE</scope>
    <source>
        <strain evidence="7">14700</strain>
    </source>
</reference>
<dbReference type="GO" id="GO:0003700">
    <property type="term" value="F:DNA-binding transcription factor activity"/>
    <property type="evidence" value="ECO:0007669"/>
    <property type="project" value="InterPro"/>
</dbReference>
<dbReference type="PANTHER" id="PTHR43280">
    <property type="entry name" value="ARAC-FAMILY TRANSCRIPTIONAL REGULATOR"/>
    <property type="match status" value="1"/>
</dbReference>
<dbReference type="PROSITE" id="PS01124">
    <property type="entry name" value="HTH_ARAC_FAMILY_2"/>
    <property type="match status" value="1"/>
</dbReference>
<sequence length="513" mass="56963">MDKPYLTAILADDEPAITEGLASLSVWDELGINVIDTASSGDKALEKILTLKPDFAIMDIMMPGMTGLEVLEKIEKASISTDIIILSGYERFDYARKALKFQAKAYLLKPVDTEELRETLSQLRAKRIGNPGGANTRISRTMLNDLADGKLIDTGSVVTILTASAEGLADVPSYAVIFSFSAPVKEGTLSILDEAVSSEKHIFWNKDQKTIRGIFTFSGNAPFAVVESAVKALENHGFPLPIVAIGNVTENLSEIASSFSRASMALSYRLYDENGRIFSSDMISLTPPEYKPADEDAEILVRNILENDEHGIEKSCGAFIDKLLGSALPPPNYVYSVTSWLIRETGKRLEPLIKDTDMIPSAPDITRFSTIHSLKDGLIEMFSRIARYIYAVYGSCAEKRLSGNDSDDQIIQKINEYIDSHSEEQIRLEDIADIVNLSPSYAAIYFRKKTGTTLREFILERKMEDARKLLAIKDSSVTDIAFRLGYHDYRSFSRAFKNITGMTPSEFQDKFAL</sequence>
<dbReference type="SMART" id="SM00448">
    <property type="entry name" value="REC"/>
    <property type="match status" value="1"/>
</dbReference>
<dbReference type="PROSITE" id="PS50110">
    <property type="entry name" value="RESPONSE_REGULATORY"/>
    <property type="match status" value="1"/>
</dbReference>
<evidence type="ECO:0000313" key="8">
    <source>
        <dbReference type="Proteomes" id="UP000810292"/>
    </source>
</evidence>
<dbReference type="AlphaFoldDB" id="A0A9D9NE80"/>
<evidence type="ECO:0000256" key="1">
    <source>
        <dbReference type="ARBA" id="ARBA00023015"/>
    </source>
</evidence>
<dbReference type="SMART" id="SM00342">
    <property type="entry name" value="HTH_ARAC"/>
    <property type="match status" value="1"/>
</dbReference>
<dbReference type="GO" id="GO:0000160">
    <property type="term" value="P:phosphorelay signal transduction system"/>
    <property type="evidence" value="ECO:0007669"/>
    <property type="project" value="InterPro"/>
</dbReference>